<dbReference type="Pfam" id="PF00528">
    <property type="entry name" value="BPD_transp_1"/>
    <property type="match status" value="1"/>
</dbReference>
<evidence type="ECO:0000256" key="5">
    <source>
        <dbReference type="ARBA" id="ARBA00023032"/>
    </source>
</evidence>
<keyword evidence="2 7" id="KW-0813">Transport</keyword>
<keyword evidence="4 7" id="KW-1133">Transmembrane helix</keyword>
<feature type="transmembrane region" description="Helical" evidence="7">
    <location>
        <begin position="114"/>
        <end position="136"/>
    </location>
</feature>
<dbReference type="NCBIfam" id="TIGR01581">
    <property type="entry name" value="Mo_ABC_porter"/>
    <property type="match status" value="1"/>
</dbReference>
<proteinExistence type="inferred from homology"/>
<feature type="transmembrane region" description="Helical" evidence="7">
    <location>
        <begin position="211"/>
        <end position="239"/>
    </location>
</feature>
<dbReference type="SUPFAM" id="SSF161098">
    <property type="entry name" value="MetI-like"/>
    <property type="match status" value="1"/>
</dbReference>
<dbReference type="InterPro" id="IPR006469">
    <property type="entry name" value="NifC_ABC_porter"/>
</dbReference>
<dbReference type="InterPro" id="IPR035906">
    <property type="entry name" value="MetI-like_sf"/>
</dbReference>
<dbReference type="AlphaFoldDB" id="A0A0E3L7L8"/>
<feature type="transmembrane region" description="Helical" evidence="7">
    <location>
        <begin position="35"/>
        <end position="58"/>
    </location>
</feature>
<accession>A0A0E3L7L8</accession>
<organism evidence="9 10">
    <name type="scientific">Methanosarcina siciliae T4/M</name>
    <dbReference type="NCBI Taxonomy" id="1434120"/>
    <lineage>
        <taxon>Archaea</taxon>
        <taxon>Methanobacteriati</taxon>
        <taxon>Methanobacteriota</taxon>
        <taxon>Stenosarchaea group</taxon>
        <taxon>Methanomicrobia</taxon>
        <taxon>Methanosarcinales</taxon>
        <taxon>Methanosarcinaceae</taxon>
        <taxon>Methanosarcina</taxon>
    </lineage>
</organism>
<dbReference type="PANTHER" id="PTHR30406">
    <property type="entry name" value="SULFATE TRANSPORT SYSTEM PERMEASE PROTEIN"/>
    <property type="match status" value="1"/>
</dbReference>
<dbReference type="InterPro" id="IPR005667">
    <property type="entry name" value="Sulph_transpt2"/>
</dbReference>
<keyword evidence="3 7" id="KW-0812">Transmembrane</keyword>
<dbReference type="PATRIC" id="fig|1434120.4.peg.352"/>
<evidence type="ECO:0000256" key="4">
    <source>
        <dbReference type="ARBA" id="ARBA00022989"/>
    </source>
</evidence>
<evidence type="ECO:0000256" key="6">
    <source>
        <dbReference type="ARBA" id="ARBA00023136"/>
    </source>
</evidence>
<evidence type="ECO:0000256" key="7">
    <source>
        <dbReference type="RuleBase" id="RU363032"/>
    </source>
</evidence>
<evidence type="ECO:0000256" key="3">
    <source>
        <dbReference type="ARBA" id="ARBA00022692"/>
    </source>
</evidence>
<dbReference type="GO" id="GO:0005886">
    <property type="term" value="C:plasma membrane"/>
    <property type="evidence" value="ECO:0007669"/>
    <property type="project" value="UniProtKB-SubCell"/>
</dbReference>
<dbReference type="KEGG" id="msw:MSSIT_0277"/>
<dbReference type="PANTHER" id="PTHR30406:SF8">
    <property type="entry name" value="SULFATE TRANSPORT SYSTEM PERMEASE PROTEIN CYST"/>
    <property type="match status" value="1"/>
</dbReference>
<dbReference type="FunFam" id="1.10.3720.10:FF:000168">
    <property type="entry name" value="Tungstate ABC transporter, permease protein WtpB"/>
    <property type="match status" value="1"/>
</dbReference>
<feature type="transmembrane region" description="Helical" evidence="7">
    <location>
        <begin position="259"/>
        <end position="278"/>
    </location>
</feature>
<feature type="transmembrane region" description="Helical" evidence="7">
    <location>
        <begin position="78"/>
        <end position="102"/>
    </location>
</feature>
<evidence type="ECO:0000313" key="10">
    <source>
        <dbReference type="Proteomes" id="UP000033111"/>
    </source>
</evidence>
<dbReference type="GO" id="GO:0015419">
    <property type="term" value="F:ABC-type sulfate transporter activity"/>
    <property type="evidence" value="ECO:0007669"/>
    <property type="project" value="InterPro"/>
</dbReference>
<dbReference type="HOGENOM" id="CLU_016047_14_1_2"/>
<comment type="subcellular location">
    <subcellularLocation>
        <location evidence="7">Cell membrane</location>
        <topology evidence="7">Multi-pass membrane protein</topology>
    </subcellularLocation>
    <subcellularLocation>
        <location evidence="1">Membrane</location>
        <topology evidence="1">Multi-pass membrane protein</topology>
    </subcellularLocation>
</comment>
<evidence type="ECO:0000256" key="1">
    <source>
        <dbReference type="ARBA" id="ARBA00004141"/>
    </source>
</evidence>
<keyword evidence="6 7" id="KW-0472">Membrane</keyword>
<reference evidence="9 10" key="1">
    <citation type="submission" date="2014-07" db="EMBL/GenBank/DDBJ databases">
        <title>Methanogenic archaea and the global carbon cycle.</title>
        <authorList>
            <person name="Henriksen J.R."/>
            <person name="Luke J."/>
            <person name="Reinhart S."/>
            <person name="Benedict M.N."/>
            <person name="Youngblut N.D."/>
            <person name="Metcalf M.E."/>
            <person name="Whitaker R.J."/>
            <person name="Metcalf W.W."/>
        </authorList>
    </citation>
    <scope>NUCLEOTIDE SEQUENCE [LARGE SCALE GENOMIC DNA]</scope>
    <source>
        <strain evidence="9 10">T4/M</strain>
    </source>
</reference>
<dbReference type="OrthoDB" id="11163at2157"/>
<dbReference type="EMBL" id="CP009506">
    <property type="protein sequence ID" value="AKB26996.1"/>
    <property type="molecule type" value="Genomic_DNA"/>
</dbReference>
<dbReference type="GeneID" id="24859033"/>
<dbReference type="PROSITE" id="PS50928">
    <property type="entry name" value="ABC_TM1"/>
    <property type="match status" value="1"/>
</dbReference>
<dbReference type="CDD" id="cd06261">
    <property type="entry name" value="TM_PBP2"/>
    <property type="match status" value="1"/>
</dbReference>
<evidence type="ECO:0000313" key="9">
    <source>
        <dbReference type="EMBL" id="AKB26996.1"/>
    </source>
</evidence>
<feature type="transmembrane region" description="Helical" evidence="7">
    <location>
        <begin position="156"/>
        <end position="175"/>
    </location>
</feature>
<keyword evidence="5" id="KW-0764">Sulfate transport</keyword>
<evidence type="ECO:0000256" key="2">
    <source>
        <dbReference type="ARBA" id="ARBA00022448"/>
    </source>
</evidence>
<keyword evidence="10" id="KW-1185">Reference proteome</keyword>
<gene>
    <name evidence="9" type="ORF">MSSIT_0277</name>
</gene>
<dbReference type="Gene3D" id="1.10.3720.10">
    <property type="entry name" value="MetI-like"/>
    <property type="match status" value="1"/>
</dbReference>
<feature type="domain" description="ABC transmembrane type-1" evidence="8">
    <location>
        <begin position="76"/>
        <end position="278"/>
    </location>
</feature>
<dbReference type="RefSeq" id="WP_197080320.1">
    <property type="nucleotide sequence ID" value="NZ_CP009506.1"/>
</dbReference>
<comment type="similarity">
    <text evidence="7">Belongs to the binding-protein-dependent transport system permease family.</text>
</comment>
<evidence type="ECO:0000259" key="8">
    <source>
        <dbReference type="PROSITE" id="PS50928"/>
    </source>
</evidence>
<dbReference type="InterPro" id="IPR000515">
    <property type="entry name" value="MetI-like"/>
</dbReference>
<protein>
    <submittedName>
        <fullName evidence="9">Tungstate ABC transporter, permease protein WtpB</fullName>
    </submittedName>
</protein>
<sequence>MRALKSPDVLKSLDILKFSDPLKPQGMNQSWFRKLTIGIAFFFTLLLFLSVGVLLFVLTPSEILSALLSEEMFYSMKLSMLTSFASTFSVMCCSIPTAYALSRFSFPGKSLIKAVLGLPMAFPELVMGLALLLLFGHGFLGPYLEAAGIKVTFTKLGIVVAQFFVAFPYAVRVIYSTFEDINPRYEQVSRSFGYGEFETFRHVTLPMARSGLFASSVITFARCIGAFGAVLVLAGGSYMHTEVLPVTLYLNISYGNLEMAVTSGILLMGIAFLAILSFERFEGGKL</sequence>
<name>A0A0E3L7L8_9EURY</name>
<dbReference type="Proteomes" id="UP000033111">
    <property type="component" value="Chromosome"/>
</dbReference>